<dbReference type="NCBIfam" id="TIGR01549">
    <property type="entry name" value="HAD-SF-IA-v1"/>
    <property type="match status" value="1"/>
</dbReference>
<keyword evidence="6" id="KW-1185">Reference proteome</keyword>
<dbReference type="SFLD" id="SFLDS00003">
    <property type="entry name" value="Haloacid_Dehalogenase"/>
    <property type="match status" value="1"/>
</dbReference>
<dbReference type="InterPro" id="IPR041492">
    <property type="entry name" value="HAD_2"/>
</dbReference>
<name>F4QPR7_9CAUL</name>
<dbReference type="InterPro" id="IPR036412">
    <property type="entry name" value="HAD-like_sf"/>
</dbReference>
<protein>
    <recommendedName>
        <fullName evidence="4">phosphoglycolate phosphatase</fullName>
        <ecNumber evidence="4">3.1.3.18</ecNumber>
    </recommendedName>
</protein>
<dbReference type="GO" id="GO:0006281">
    <property type="term" value="P:DNA repair"/>
    <property type="evidence" value="ECO:0007669"/>
    <property type="project" value="TreeGrafter"/>
</dbReference>
<evidence type="ECO:0000256" key="3">
    <source>
        <dbReference type="ARBA" id="ARBA00006171"/>
    </source>
</evidence>
<dbReference type="GO" id="GO:0008967">
    <property type="term" value="F:phosphoglycolate phosphatase activity"/>
    <property type="evidence" value="ECO:0007669"/>
    <property type="project" value="UniProtKB-EC"/>
</dbReference>
<evidence type="ECO:0000256" key="4">
    <source>
        <dbReference type="ARBA" id="ARBA00013078"/>
    </source>
</evidence>
<dbReference type="SUPFAM" id="SSF56784">
    <property type="entry name" value="HAD-like"/>
    <property type="match status" value="1"/>
</dbReference>
<dbReference type="Pfam" id="PF13419">
    <property type="entry name" value="HAD_2"/>
    <property type="match status" value="1"/>
</dbReference>
<sequence>MNLNGYILAFDLDGTLVDSAPDIISALNKVLQEQGITPFHLDEARPMIGRGAMELLRRAYRLAGHPLAPEDEAPLLARLLDLYEVDIDTLTRPFEGLVEALDELEAMGARFCICTNKHTRLSVLLIEKLGLTARFGSNRGSDSVEAKKPAAGHLQACIDDMGGDIRKVIMIGDSETDFLTAQNAGVPSILVTFGYSEGPIRELAADAFIDHYRDFVPAVKACINSQNRLATDEAAG</sequence>
<dbReference type="InterPro" id="IPR023198">
    <property type="entry name" value="PGP-like_dom2"/>
</dbReference>
<gene>
    <name evidence="5" type="ORF">ABI_32200</name>
</gene>
<dbReference type="eggNOG" id="COG0546">
    <property type="taxonomic scope" value="Bacteria"/>
</dbReference>
<dbReference type="EMBL" id="GL883079">
    <property type="protein sequence ID" value="EGF90204.1"/>
    <property type="molecule type" value="Genomic_DNA"/>
</dbReference>
<dbReference type="AlphaFoldDB" id="F4QPR7"/>
<dbReference type="EC" id="3.1.3.18" evidence="4"/>
<dbReference type="OrthoDB" id="9793014at2"/>
<dbReference type="SFLD" id="SFLDG01129">
    <property type="entry name" value="C1.5:_HAD__Beta-PGM__Phosphata"/>
    <property type="match status" value="1"/>
</dbReference>
<proteinExistence type="inferred from homology"/>
<dbReference type="HOGENOM" id="CLU_045011_19_1_5"/>
<dbReference type="InterPro" id="IPR023214">
    <property type="entry name" value="HAD_sf"/>
</dbReference>
<dbReference type="PANTHER" id="PTHR43434">
    <property type="entry name" value="PHOSPHOGLYCOLATE PHOSPHATASE"/>
    <property type="match status" value="1"/>
</dbReference>
<evidence type="ECO:0000256" key="2">
    <source>
        <dbReference type="ARBA" id="ARBA00004818"/>
    </source>
</evidence>
<evidence type="ECO:0000256" key="1">
    <source>
        <dbReference type="ARBA" id="ARBA00000830"/>
    </source>
</evidence>
<evidence type="ECO:0000313" key="5">
    <source>
        <dbReference type="EMBL" id="EGF90204.1"/>
    </source>
</evidence>
<reference evidence="6" key="1">
    <citation type="submission" date="2011-03" db="EMBL/GenBank/DDBJ databases">
        <title>Draft genome sequence of Brevundimonas diminuta.</title>
        <authorList>
            <person name="Brown P.J.B."/>
            <person name="Buechlein A."/>
            <person name="Hemmerich C."/>
            <person name="Brun Y.V."/>
        </authorList>
    </citation>
    <scope>NUCLEOTIDE SEQUENCE [LARGE SCALE GENOMIC DNA]</scope>
    <source>
        <strain evidence="6">C19</strain>
    </source>
</reference>
<dbReference type="Gene3D" id="1.10.150.240">
    <property type="entry name" value="Putative phosphatase, domain 2"/>
    <property type="match status" value="1"/>
</dbReference>
<dbReference type="InterPro" id="IPR006439">
    <property type="entry name" value="HAD-SF_hydro_IA"/>
</dbReference>
<dbReference type="RefSeq" id="WP_006274003.1">
    <property type="nucleotide sequence ID" value="NZ_GL883079.1"/>
</dbReference>
<dbReference type="Gene3D" id="3.40.50.1000">
    <property type="entry name" value="HAD superfamily/HAD-like"/>
    <property type="match status" value="1"/>
</dbReference>
<accession>F4QPR7</accession>
<organism evidence="5 6">
    <name type="scientific">Asticcacaulis biprosthecium C19</name>
    <dbReference type="NCBI Taxonomy" id="715226"/>
    <lineage>
        <taxon>Bacteria</taxon>
        <taxon>Pseudomonadati</taxon>
        <taxon>Pseudomonadota</taxon>
        <taxon>Alphaproteobacteria</taxon>
        <taxon>Caulobacterales</taxon>
        <taxon>Caulobacteraceae</taxon>
        <taxon>Asticcacaulis</taxon>
    </lineage>
</organism>
<comment type="catalytic activity">
    <reaction evidence="1">
        <text>2-phosphoglycolate + H2O = glycolate + phosphate</text>
        <dbReference type="Rhea" id="RHEA:14369"/>
        <dbReference type="ChEBI" id="CHEBI:15377"/>
        <dbReference type="ChEBI" id="CHEBI:29805"/>
        <dbReference type="ChEBI" id="CHEBI:43474"/>
        <dbReference type="ChEBI" id="CHEBI:58033"/>
        <dbReference type="EC" id="3.1.3.18"/>
    </reaction>
</comment>
<dbReference type="InterPro" id="IPR050155">
    <property type="entry name" value="HAD-like_hydrolase_sf"/>
</dbReference>
<comment type="pathway">
    <text evidence="2">Organic acid metabolism; glycolate biosynthesis; glycolate from 2-phosphoglycolate: step 1/1.</text>
</comment>
<dbReference type="PANTHER" id="PTHR43434:SF1">
    <property type="entry name" value="PHOSPHOGLYCOLATE PHOSPHATASE"/>
    <property type="match status" value="1"/>
</dbReference>
<dbReference type="Proteomes" id="UP000006512">
    <property type="component" value="Unassembled WGS sequence"/>
</dbReference>
<evidence type="ECO:0000313" key="6">
    <source>
        <dbReference type="Proteomes" id="UP000006512"/>
    </source>
</evidence>
<dbReference type="STRING" id="715226.ABI_32200"/>
<dbReference type="GO" id="GO:0005829">
    <property type="term" value="C:cytosol"/>
    <property type="evidence" value="ECO:0007669"/>
    <property type="project" value="TreeGrafter"/>
</dbReference>
<comment type="similarity">
    <text evidence="3">Belongs to the HAD-like hydrolase superfamily. CbbY/CbbZ/Gph/YieH family.</text>
</comment>
<keyword evidence="5" id="KW-0378">Hydrolase</keyword>